<feature type="transmembrane region" description="Helical" evidence="2">
    <location>
        <begin position="86"/>
        <end position="104"/>
    </location>
</feature>
<name>A0A835ILC8_9MAGN</name>
<keyword evidence="2" id="KW-1133">Transmembrane helix</keyword>
<comment type="caution">
    <text evidence="3">The sequence shown here is derived from an EMBL/GenBank/DDBJ whole genome shotgun (WGS) entry which is preliminary data.</text>
</comment>
<sequence length="558" mass="62103">MRGEGGIHLTLSMKAVDSADFVDEEKKRTQSQGSNQPKTNGFGFKFQISTLNNRSVHGITRKQERAVFVMECGDIIYRSTLPRSNALTITALGVVLALGTLSYLWATPGVAPGFWDMFVLAFVERFFRPTSRKDDFQLGKKLGEGAFGVVNKVSLTKKPGSKEGGLVLKRASEYGAVEIWMNERVRWACANSCADFCVEAMILKEAQDLPKGLEREPVQAPLSRRPAGLGGAAPLIYFPHELSLKDRDKEEEESSNEKKSDDKPKDIEKRKNTVKAIPIWLNLYNVPKDLWTGEGLGFLASRIGDPQRMDEATAARKRLLYARVCVLVEIASELPESYDMNMGGDDIRKISVEYGWIPKLYDHCKRFGHKIDGCLRRGNNKRADTQVEAGVNTNVEVDENSNSINVPGEVNIGHTDASTIHRRGEAVTEEVVDRTEGNSNEVSMSDLCLSAIVVETEGETNMVLDRLEGSELVVVIATAEVTEVATGNAQEYDSESDTEMSWSNMFAALVPYVEGRQSDDMQTNLNPLMHYDLEHNEYNNLLETIRNGDLFVEEPSED</sequence>
<proteinExistence type="predicted"/>
<evidence type="ECO:0000256" key="1">
    <source>
        <dbReference type="SAM" id="MobiDB-lite"/>
    </source>
</evidence>
<dbReference type="Gene3D" id="3.30.200.20">
    <property type="entry name" value="Phosphorylase Kinase, domain 1"/>
    <property type="match status" value="1"/>
</dbReference>
<gene>
    <name evidence="3" type="ORF">IFM89_010736</name>
</gene>
<keyword evidence="2" id="KW-0472">Membrane</keyword>
<dbReference type="PANTHER" id="PTHR46699:SF4">
    <property type="entry name" value="SERINE_THREONINE-PROTEIN KINASE STN7, CHLOROPLASTIC"/>
    <property type="match status" value="1"/>
</dbReference>
<dbReference type="PANTHER" id="PTHR46699">
    <property type="entry name" value="SERINE/THREONINE-PROTEIN KINASE STN8, CHLOROPLASTIC-RELATED"/>
    <property type="match status" value="1"/>
</dbReference>
<dbReference type="EMBL" id="JADFTS010000002">
    <property type="protein sequence ID" value="KAF9620086.1"/>
    <property type="molecule type" value="Genomic_DNA"/>
</dbReference>
<evidence type="ECO:0000256" key="2">
    <source>
        <dbReference type="SAM" id="Phobius"/>
    </source>
</evidence>
<evidence type="ECO:0000313" key="4">
    <source>
        <dbReference type="Proteomes" id="UP000631114"/>
    </source>
</evidence>
<evidence type="ECO:0000313" key="3">
    <source>
        <dbReference type="EMBL" id="KAF9620086.1"/>
    </source>
</evidence>
<dbReference type="AlphaFoldDB" id="A0A835ILC8"/>
<keyword evidence="2" id="KW-0812">Transmembrane</keyword>
<dbReference type="Proteomes" id="UP000631114">
    <property type="component" value="Unassembled WGS sequence"/>
</dbReference>
<feature type="region of interest" description="Disordered" evidence="1">
    <location>
        <begin position="246"/>
        <end position="267"/>
    </location>
</feature>
<keyword evidence="4" id="KW-1185">Reference proteome</keyword>
<accession>A0A835ILC8</accession>
<reference evidence="3 4" key="1">
    <citation type="submission" date="2020-10" db="EMBL/GenBank/DDBJ databases">
        <title>The Coptis chinensis genome and diversification of protoberbering-type alkaloids.</title>
        <authorList>
            <person name="Wang B."/>
            <person name="Shu S."/>
            <person name="Song C."/>
            <person name="Liu Y."/>
        </authorList>
    </citation>
    <scope>NUCLEOTIDE SEQUENCE [LARGE SCALE GENOMIC DNA]</scope>
    <source>
        <strain evidence="3">HL-2020</strain>
        <tissue evidence="3">Leaf</tissue>
    </source>
</reference>
<evidence type="ECO:0008006" key="5">
    <source>
        <dbReference type="Google" id="ProtNLM"/>
    </source>
</evidence>
<organism evidence="3 4">
    <name type="scientific">Coptis chinensis</name>
    <dbReference type="NCBI Taxonomy" id="261450"/>
    <lineage>
        <taxon>Eukaryota</taxon>
        <taxon>Viridiplantae</taxon>
        <taxon>Streptophyta</taxon>
        <taxon>Embryophyta</taxon>
        <taxon>Tracheophyta</taxon>
        <taxon>Spermatophyta</taxon>
        <taxon>Magnoliopsida</taxon>
        <taxon>Ranunculales</taxon>
        <taxon>Ranunculaceae</taxon>
        <taxon>Coptidoideae</taxon>
        <taxon>Coptis</taxon>
    </lineage>
</organism>
<protein>
    <recommendedName>
        <fullName evidence="5">DUF4283 domain-containing protein</fullName>
    </recommendedName>
</protein>
<dbReference type="OrthoDB" id="1710212at2759"/>
<feature type="compositionally biased region" description="Basic and acidic residues" evidence="1">
    <location>
        <begin position="255"/>
        <end position="267"/>
    </location>
</feature>